<dbReference type="RefSeq" id="WP_209456636.1">
    <property type="nucleotide sequence ID" value="NZ_BAAACS010000002.1"/>
</dbReference>
<protein>
    <submittedName>
        <fullName evidence="2">Uncharacterized protein</fullName>
    </submittedName>
</protein>
<comment type="caution">
    <text evidence="2">The sequence shown here is derived from an EMBL/GenBank/DDBJ whole genome shotgun (WGS) entry which is preliminary data.</text>
</comment>
<dbReference type="EMBL" id="JAGGJX010000002">
    <property type="protein sequence ID" value="MBP1855177.1"/>
    <property type="molecule type" value="Genomic_DNA"/>
</dbReference>
<evidence type="ECO:0000313" key="3">
    <source>
        <dbReference type="Proteomes" id="UP000767291"/>
    </source>
</evidence>
<feature type="transmembrane region" description="Helical" evidence="1">
    <location>
        <begin position="58"/>
        <end position="74"/>
    </location>
</feature>
<dbReference type="Proteomes" id="UP000767291">
    <property type="component" value="Unassembled WGS sequence"/>
</dbReference>
<keyword evidence="3" id="KW-1185">Reference proteome</keyword>
<organism evidence="2 3">
    <name type="scientific">Metaclostridioides mangenotii</name>
    <dbReference type="NCBI Taxonomy" id="1540"/>
    <lineage>
        <taxon>Bacteria</taxon>
        <taxon>Bacillati</taxon>
        <taxon>Bacillota</taxon>
        <taxon>Clostridia</taxon>
        <taxon>Peptostreptococcales</taxon>
        <taxon>Peptostreptococcaceae</taxon>
        <taxon>Metaclostridioides</taxon>
    </lineage>
</organism>
<keyword evidence="1" id="KW-0472">Membrane</keyword>
<keyword evidence="1" id="KW-0812">Transmembrane</keyword>
<evidence type="ECO:0000313" key="2">
    <source>
        <dbReference type="EMBL" id="MBP1855177.1"/>
    </source>
</evidence>
<accession>A0ABS4EB57</accession>
<proteinExistence type="predicted"/>
<name>A0ABS4EB57_9FIRM</name>
<feature type="transmembrane region" description="Helical" evidence="1">
    <location>
        <begin position="21"/>
        <end position="38"/>
    </location>
</feature>
<keyword evidence="1" id="KW-1133">Transmembrane helix</keyword>
<evidence type="ECO:0000256" key="1">
    <source>
        <dbReference type="SAM" id="Phobius"/>
    </source>
</evidence>
<reference evidence="2 3" key="1">
    <citation type="submission" date="2021-03" db="EMBL/GenBank/DDBJ databases">
        <title>Genomic Encyclopedia of Type Strains, Phase IV (KMG-IV): sequencing the most valuable type-strain genomes for metagenomic binning, comparative biology and taxonomic classification.</title>
        <authorList>
            <person name="Goeker M."/>
        </authorList>
    </citation>
    <scope>NUCLEOTIDE SEQUENCE [LARGE SCALE GENOMIC DNA]</scope>
    <source>
        <strain evidence="2 3">DSM 1289</strain>
    </source>
</reference>
<gene>
    <name evidence="2" type="ORF">J2Z43_001570</name>
</gene>
<sequence length="75" mass="8603">MAVLISFASNPYLDSMKPMQMQLYINWILPVAIIAGLARFMKNISSLDFTRNQKIENGILIVVSIVFCIVLFNWH</sequence>